<evidence type="ECO:0008006" key="3">
    <source>
        <dbReference type="Google" id="ProtNLM"/>
    </source>
</evidence>
<evidence type="ECO:0000313" key="2">
    <source>
        <dbReference type="Proteomes" id="UP000298058"/>
    </source>
</evidence>
<reference evidence="1" key="1">
    <citation type="journal article" date="2019" name="PLoS Negl. Trop. Dis.">
        <title>Revisiting the worldwide diversity of Leptospira species in the environment.</title>
        <authorList>
            <person name="Vincent A.T."/>
            <person name="Schiettekatte O."/>
            <person name="Bourhy P."/>
            <person name="Veyrier F.J."/>
            <person name="Picardeau M."/>
        </authorList>
    </citation>
    <scope>NUCLEOTIDE SEQUENCE [LARGE SCALE GENOMIC DNA]</scope>
    <source>
        <strain evidence="1">201300427</strain>
    </source>
</reference>
<accession>A0A4V3JY74</accession>
<keyword evidence="2" id="KW-1185">Reference proteome</keyword>
<dbReference type="RefSeq" id="WP_135759532.1">
    <property type="nucleotide sequence ID" value="NZ_RQHW01000016.1"/>
</dbReference>
<comment type="caution">
    <text evidence="1">The sequence shown here is derived from an EMBL/GenBank/DDBJ whole genome shotgun (WGS) entry which is preliminary data.</text>
</comment>
<dbReference type="EMBL" id="RQHW01000016">
    <property type="protein sequence ID" value="TGN20136.1"/>
    <property type="molecule type" value="Genomic_DNA"/>
</dbReference>
<dbReference type="Proteomes" id="UP000298058">
    <property type="component" value="Unassembled WGS sequence"/>
</dbReference>
<dbReference type="AlphaFoldDB" id="A0A4V3JY74"/>
<proteinExistence type="predicted"/>
<organism evidence="1 2">
    <name type="scientific">Leptospira idonii</name>
    <dbReference type="NCBI Taxonomy" id="1193500"/>
    <lineage>
        <taxon>Bacteria</taxon>
        <taxon>Pseudomonadati</taxon>
        <taxon>Spirochaetota</taxon>
        <taxon>Spirochaetia</taxon>
        <taxon>Leptospirales</taxon>
        <taxon>Leptospiraceae</taxon>
        <taxon>Leptospira</taxon>
    </lineage>
</organism>
<protein>
    <recommendedName>
        <fullName evidence="3">Toxin-antitoxin system, antitoxin component</fullName>
    </recommendedName>
</protein>
<sequence>MIRLTDFENQLMETFSLSDRDARRLERVIADLSIIVGMEAVEIFDFLRFGVEQELEDLKADYNWEKFRIKIQKKLKKQNHIDL</sequence>
<gene>
    <name evidence="1" type="ORF">EHS15_05425</name>
</gene>
<name>A0A4V3JY74_9LEPT</name>
<evidence type="ECO:0000313" key="1">
    <source>
        <dbReference type="EMBL" id="TGN20136.1"/>
    </source>
</evidence>
<dbReference type="OrthoDB" id="344105at2"/>